<reference evidence="1" key="1">
    <citation type="submission" date="2022-10" db="EMBL/GenBank/DDBJ databases">
        <title>Genome Sequence of Xylaria curta.</title>
        <authorList>
            <person name="Buettner E."/>
        </authorList>
    </citation>
    <scope>NUCLEOTIDE SEQUENCE</scope>
    <source>
        <strain evidence="1">Babe10</strain>
    </source>
</reference>
<dbReference type="EMBL" id="JAPDGR010000641">
    <property type="protein sequence ID" value="KAJ2988499.1"/>
    <property type="molecule type" value="Genomic_DNA"/>
</dbReference>
<organism evidence="1 2">
    <name type="scientific">Xylaria curta</name>
    <dbReference type="NCBI Taxonomy" id="42375"/>
    <lineage>
        <taxon>Eukaryota</taxon>
        <taxon>Fungi</taxon>
        <taxon>Dikarya</taxon>
        <taxon>Ascomycota</taxon>
        <taxon>Pezizomycotina</taxon>
        <taxon>Sordariomycetes</taxon>
        <taxon>Xylariomycetidae</taxon>
        <taxon>Xylariales</taxon>
        <taxon>Xylariaceae</taxon>
        <taxon>Xylaria</taxon>
    </lineage>
</organism>
<accession>A0ACC1PAX5</accession>
<evidence type="ECO:0000313" key="2">
    <source>
        <dbReference type="Proteomes" id="UP001143856"/>
    </source>
</evidence>
<gene>
    <name evidence="1" type="ORF">NUW58_g3944</name>
</gene>
<proteinExistence type="predicted"/>
<name>A0ACC1PAX5_9PEZI</name>
<dbReference type="Proteomes" id="UP001143856">
    <property type="component" value="Unassembled WGS sequence"/>
</dbReference>
<comment type="caution">
    <text evidence="1">The sequence shown here is derived from an EMBL/GenBank/DDBJ whole genome shotgun (WGS) entry which is preliminary data.</text>
</comment>
<protein>
    <submittedName>
        <fullName evidence="1">Uncharacterized protein</fullName>
    </submittedName>
</protein>
<evidence type="ECO:0000313" key="1">
    <source>
        <dbReference type="EMBL" id="KAJ2988499.1"/>
    </source>
</evidence>
<sequence>MGTVWLLMQASLGFALAVAVVRVFTFVSELWQIRSYMRRLQKSGKPVPPHSLVMGHLLQAKAASEELPPGAHSAYVTNRLATKLNAEAYYFDPWPVADPLLVVTDYRLASQATNHEWTGSVKPPMLSRWFAPISGRGGVNLFTQNGAEWRREHEIFLPFFNNANLDATLPAVIGEMLIFRDILRQKTQQKDIMLLEPLTLNLMNDVIGRVIFNAELKNQTSGSHPLSKAMLRQLGLKFTENDVVQSLGNLNPLRSLEIWYNGRVLNQKIRAQIKRRAAAFQATKRSGDHFSSSAMLDRVLANYFSEPGHLHLTSVDEKFLTMLCAQLRMFFFAGYDSTSSTMISLCYLIWKHPEVLAKVRAEHDEVLGRNTEACPGKIVENPSILNSLHYTTAAIKESMRLLPAAAGARCGCKDLVLKGSDGMEYPTEGISVQMNHVAIMRNPATWPRPLEFLPKRFLVGPEHELYPPKGAWRIFELGVRNCTGQAFVMKELRVFLALVAREFDFKECYDEVYSEQKVDLTHVFNEKAFLTESGSAHPRGKFPCRVSLSGYTSASS</sequence>
<keyword evidence="2" id="KW-1185">Reference proteome</keyword>